<feature type="compositionally biased region" description="Basic and acidic residues" evidence="1">
    <location>
        <begin position="134"/>
        <end position="143"/>
    </location>
</feature>
<organism evidence="2 3">
    <name type="scientific">Acanthocheilonema viteae</name>
    <name type="common">Filarial nematode worm</name>
    <name type="synonym">Dipetalonema viteae</name>
    <dbReference type="NCBI Taxonomy" id="6277"/>
    <lineage>
        <taxon>Eukaryota</taxon>
        <taxon>Metazoa</taxon>
        <taxon>Ecdysozoa</taxon>
        <taxon>Nematoda</taxon>
        <taxon>Chromadorea</taxon>
        <taxon>Rhabditida</taxon>
        <taxon>Spirurina</taxon>
        <taxon>Spiruromorpha</taxon>
        <taxon>Filarioidea</taxon>
        <taxon>Onchocercidae</taxon>
        <taxon>Acanthocheilonema</taxon>
    </lineage>
</organism>
<feature type="compositionally biased region" description="Acidic residues" evidence="1">
    <location>
        <begin position="120"/>
        <end position="133"/>
    </location>
</feature>
<protein>
    <submittedName>
        <fullName evidence="2">Uncharacterized protein</fullName>
    </submittedName>
</protein>
<evidence type="ECO:0000313" key="3">
    <source>
        <dbReference type="Proteomes" id="UP000276991"/>
    </source>
</evidence>
<feature type="region of interest" description="Disordered" evidence="1">
    <location>
        <begin position="45"/>
        <end position="95"/>
    </location>
</feature>
<evidence type="ECO:0000313" key="2">
    <source>
        <dbReference type="EMBL" id="VBB27692.1"/>
    </source>
</evidence>
<feature type="compositionally biased region" description="Basic and acidic residues" evidence="1">
    <location>
        <begin position="52"/>
        <end position="65"/>
    </location>
</feature>
<proteinExistence type="predicted"/>
<keyword evidence="3" id="KW-1185">Reference proteome</keyword>
<feature type="compositionally biased region" description="Low complexity" evidence="1">
    <location>
        <begin position="66"/>
        <end position="81"/>
    </location>
</feature>
<evidence type="ECO:0000256" key="1">
    <source>
        <dbReference type="SAM" id="MobiDB-lite"/>
    </source>
</evidence>
<feature type="compositionally biased region" description="Basic residues" evidence="1">
    <location>
        <begin position="144"/>
        <end position="161"/>
    </location>
</feature>
<accession>A0A498S7T0</accession>
<feature type="region of interest" description="Disordered" evidence="1">
    <location>
        <begin position="115"/>
        <end position="161"/>
    </location>
</feature>
<sequence length="161" mass="17643">MPKCHLAGTTNLGSSIALSSVKFRLGKKELRSVIYLVTGEKTWGIDAGSPTDDNRNVDNSSDKDYGSGNNIDNSSYSSYDNDPNDNDNDSSSGNNDMTILIRMAVVITVMVIADNRSSSGDDDNSSCSDDEDDNNNKDDDKLRWKNRMTGKKRKTNRSSTV</sequence>
<dbReference type="AlphaFoldDB" id="A0A498S7T0"/>
<dbReference type="Proteomes" id="UP000276991">
    <property type="component" value="Unassembled WGS sequence"/>
</dbReference>
<gene>
    <name evidence="2" type="ORF">NAV_LOCUS2522</name>
</gene>
<dbReference type="EMBL" id="UPTC01000269">
    <property type="protein sequence ID" value="VBB27692.1"/>
    <property type="molecule type" value="Genomic_DNA"/>
</dbReference>
<name>A0A498S7T0_ACAVI</name>
<reference evidence="2 3" key="1">
    <citation type="submission" date="2018-08" db="EMBL/GenBank/DDBJ databases">
        <authorList>
            <person name="Laetsch R D."/>
            <person name="Stevens L."/>
            <person name="Kumar S."/>
            <person name="Blaxter L. M."/>
        </authorList>
    </citation>
    <scope>NUCLEOTIDE SEQUENCE [LARGE SCALE GENOMIC DNA]</scope>
</reference>